<reference evidence="1" key="1">
    <citation type="submission" date="2019-08" db="EMBL/GenBank/DDBJ databases">
        <title>The genome of the North American firefly Photinus pyralis.</title>
        <authorList>
            <consortium name="Photinus pyralis genome working group"/>
            <person name="Fallon T.R."/>
            <person name="Sander Lower S.E."/>
            <person name="Weng J.-K."/>
        </authorList>
    </citation>
    <scope>NUCLEOTIDE SEQUENCE</scope>
    <source>
        <strain evidence="1">TRF0915ILg1</strain>
        <tissue evidence="1">Whole body</tissue>
    </source>
</reference>
<accession>A0A8K0G6N4</accession>
<name>A0A8K0G6N4_IGNLU</name>
<dbReference type="Proteomes" id="UP000801492">
    <property type="component" value="Unassembled WGS sequence"/>
</dbReference>
<keyword evidence="2" id="KW-1185">Reference proteome</keyword>
<dbReference type="OrthoDB" id="6761337at2759"/>
<sequence length="208" mass="24318">MLNNKLLSEDPVCYRNYLRMSSFENLLQRVENNIAKIDTFMRDSISARSRLEVTLRFLATGETYRSLMYDTRIHESTISRFVPEVCQAIYNILKNTYFKMPTSENDWEKVAEQFYLKWDFPNCLEALDRRHIKFRPPHSSGSYFFNYKGNHSIVLLGLCGGVFRESFLSQAIANNSVNFPPAKALPGRSLKVPYVVVQMMLFHSPREY</sequence>
<evidence type="ECO:0008006" key="3">
    <source>
        <dbReference type="Google" id="ProtNLM"/>
    </source>
</evidence>
<protein>
    <recommendedName>
        <fullName evidence="3">DDE Tnp4 domain-containing protein</fullName>
    </recommendedName>
</protein>
<comment type="caution">
    <text evidence="1">The sequence shown here is derived from an EMBL/GenBank/DDBJ whole genome shotgun (WGS) entry which is preliminary data.</text>
</comment>
<evidence type="ECO:0000313" key="2">
    <source>
        <dbReference type="Proteomes" id="UP000801492"/>
    </source>
</evidence>
<organism evidence="1 2">
    <name type="scientific">Ignelater luminosus</name>
    <name type="common">Cucubano</name>
    <name type="synonym">Pyrophorus luminosus</name>
    <dbReference type="NCBI Taxonomy" id="2038154"/>
    <lineage>
        <taxon>Eukaryota</taxon>
        <taxon>Metazoa</taxon>
        <taxon>Ecdysozoa</taxon>
        <taxon>Arthropoda</taxon>
        <taxon>Hexapoda</taxon>
        <taxon>Insecta</taxon>
        <taxon>Pterygota</taxon>
        <taxon>Neoptera</taxon>
        <taxon>Endopterygota</taxon>
        <taxon>Coleoptera</taxon>
        <taxon>Polyphaga</taxon>
        <taxon>Elateriformia</taxon>
        <taxon>Elateroidea</taxon>
        <taxon>Elateridae</taxon>
        <taxon>Agrypninae</taxon>
        <taxon>Pyrophorini</taxon>
        <taxon>Ignelater</taxon>
    </lineage>
</organism>
<proteinExistence type="predicted"/>
<gene>
    <name evidence="1" type="ORF">ILUMI_12562</name>
</gene>
<dbReference type="EMBL" id="VTPC01007834">
    <property type="protein sequence ID" value="KAF2893610.1"/>
    <property type="molecule type" value="Genomic_DNA"/>
</dbReference>
<dbReference type="AlphaFoldDB" id="A0A8K0G6N4"/>
<evidence type="ECO:0000313" key="1">
    <source>
        <dbReference type="EMBL" id="KAF2893610.1"/>
    </source>
</evidence>